<dbReference type="EMBL" id="NHOC01000021">
    <property type="protein sequence ID" value="OUM19323.1"/>
    <property type="molecule type" value="Genomic_DNA"/>
</dbReference>
<evidence type="ECO:0000313" key="3">
    <source>
        <dbReference type="Proteomes" id="UP000194903"/>
    </source>
</evidence>
<gene>
    <name evidence="2" type="ORF">CBW42_13785</name>
</gene>
<feature type="region of interest" description="Disordered" evidence="1">
    <location>
        <begin position="68"/>
        <end position="90"/>
    </location>
</feature>
<keyword evidence="3" id="KW-1185">Reference proteome</keyword>
<name>A0A252F0I0_9FIRM</name>
<sequence>MAKKNQQALTIQPVAPLKPVEQRDFYNVPDSTASNLILETLGAGADIADLPARKRQVNHSTTLEVYERRTAETGTAKDPESQRYYRACGH</sequence>
<proteinExistence type="predicted"/>
<organism evidence="2 3">
    <name type="scientific">Butyricicoccus porcorum</name>
    <dbReference type="NCBI Taxonomy" id="1945634"/>
    <lineage>
        <taxon>Bacteria</taxon>
        <taxon>Bacillati</taxon>
        <taxon>Bacillota</taxon>
        <taxon>Clostridia</taxon>
        <taxon>Eubacteriales</taxon>
        <taxon>Butyricicoccaceae</taxon>
        <taxon>Butyricicoccus</taxon>
    </lineage>
</organism>
<evidence type="ECO:0000256" key="1">
    <source>
        <dbReference type="SAM" id="MobiDB-lite"/>
    </source>
</evidence>
<evidence type="ECO:0000313" key="2">
    <source>
        <dbReference type="EMBL" id="OUM19323.1"/>
    </source>
</evidence>
<reference evidence="2 3" key="1">
    <citation type="submission" date="2017-05" db="EMBL/GenBank/DDBJ databases">
        <title>Butyricicoccus porcorum sp. nov. a butyrate-producing bacterium from the swine intestinal tract.</title>
        <authorList>
            <person name="Trachsel J."/>
            <person name="Humphrey S."/>
            <person name="Allen H.K."/>
        </authorList>
    </citation>
    <scope>NUCLEOTIDE SEQUENCE [LARGE SCALE GENOMIC DNA]</scope>
    <source>
        <strain evidence="2">BB10</strain>
    </source>
</reference>
<accession>A0A252F0I0</accession>
<protein>
    <submittedName>
        <fullName evidence="2">Uncharacterized protein</fullName>
    </submittedName>
</protein>
<feature type="compositionally biased region" description="Basic and acidic residues" evidence="1">
    <location>
        <begin position="68"/>
        <end position="83"/>
    </location>
</feature>
<comment type="caution">
    <text evidence="2">The sequence shown here is derived from an EMBL/GenBank/DDBJ whole genome shotgun (WGS) entry which is preliminary data.</text>
</comment>
<dbReference type="RefSeq" id="WP_087022720.1">
    <property type="nucleotide sequence ID" value="NZ_NHOC01000021.1"/>
</dbReference>
<dbReference type="Proteomes" id="UP000194903">
    <property type="component" value="Unassembled WGS sequence"/>
</dbReference>
<dbReference type="AlphaFoldDB" id="A0A252F0I0"/>